<keyword evidence="3" id="KW-1185">Reference proteome</keyword>
<evidence type="ECO:0000313" key="2">
    <source>
        <dbReference type="EMBL" id="GBM04428.1"/>
    </source>
</evidence>
<dbReference type="InterPro" id="IPR012337">
    <property type="entry name" value="RNaseH-like_sf"/>
</dbReference>
<dbReference type="OrthoDB" id="6515318at2759"/>
<proteinExistence type="predicted"/>
<comment type="caution">
    <text evidence="2">The sequence shown here is derived from an EMBL/GenBank/DDBJ whole genome shotgun (WGS) entry which is preliminary data.</text>
</comment>
<organism evidence="2 3">
    <name type="scientific">Araneus ventricosus</name>
    <name type="common">Orbweaver spider</name>
    <name type="synonym">Epeira ventricosa</name>
    <dbReference type="NCBI Taxonomy" id="182803"/>
    <lineage>
        <taxon>Eukaryota</taxon>
        <taxon>Metazoa</taxon>
        <taxon>Ecdysozoa</taxon>
        <taxon>Arthropoda</taxon>
        <taxon>Chelicerata</taxon>
        <taxon>Arachnida</taxon>
        <taxon>Araneae</taxon>
        <taxon>Araneomorphae</taxon>
        <taxon>Entelegynae</taxon>
        <taxon>Araneoidea</taxon>
        <taxon>Araneidae</taxon>
        <taxon>Araneus</taxon>
    </lineage>
</organism>
<feature type="domain" description="RNase H type-1" evidence="1">
    <location>
        <begin position="515"/>
        <end position="644"/>
    </location>
</feature>
<dbReference type="PANTHER" id="PTHR36688:SF2">
    <property type="entry name" value="ENDONUCLEASE_EXONUCLEASE_PHOSPHATASE DOMAIN-CONTAINING PROTEIN"/>
    <property type="match status" value="1"/>
</dbReference>
<accession>A0A4Y2CL25</accession>
<dbReference type="PROSITE" id="PS50879">
    <property type="entry name" value="RNASE_H_1"/>
    <property type="match status" value="1"/>
</dbReference>
<evidence type="ECO:0000313" key="3">
    <source>
        <dbReference type="Proteomes" id="UP000499080"/>
    </source>
</evidence>
<dbReference type="EMBL" id="BGPR01000202">
    <property type="protein sequence ID" value="GBM04428.1"/>
    <property type="molecule type" value="Genomic_DNA"/>
</dbReference>
<dbReference type="PANTHER" id="PTHR36688">
    <property type="entry name" value="ENDO/EXONUCLEASE/PHOSPHATASE DOMAIN-CONTAINING PROTEIN"/>
    <property type="match status" value="1"/>
</dbReference>
<gene>
    <name evidence="2" type="primary">R1A1-elementORF2_665</name>
    <name evidence="2" type="ORF">AVEN_35598_1</name>
</gene>
<dbReference type="InterPro" id="IPR036397">
    <property type="entry name" value="RNaseH_sf"/>
</dbReference>
<reference evidence="2 3" key="1">
    <citation type="journal article" date="2019" name="Sci. Rep.">
        <title>Orb-weaving spider Araneus ventricosus genome elucidates the spidroin gene catalogue.</title>
        <authorList>
            <person name="Kono N."/>
            <person name="Nakamura H."/>
            <person name="Ohtoshi R."/>
            <person name="Moran D.A.P."/>
            <person name="Shinohara A."/>
            <person name="Yoshida Y."/>
            <person name="Fujiwara M."/>
            <person name="Mori M."/>
            <person name="Tomita M."/>
            <person name="Arakawa K."/>
        </authorList>
    </citation>
    <scope>NUCLEOTIDE SEQUENCE [LARGE SCALE GENOMIC DNA]</scope>
</reference>
<dbReference type="GO" id="GO:0004523">
    <property type="term" value="F:RNA-DNA hybrid ribonuclease activity"/>
    <property type="evidence" value="ECO:0007669"/>
    <property type="project" value="InterPro"/>
</dbReference>
<dbReference type="GO" id="GO:0003676">
    <property type="term" value="F:nucleic acid binding"/>
    <property type="evidence" value="ECO:0007669"/>
    <property type="project" value="InterPro"/>
</dbReference>
<dbReference type="SUPFAM" id="SSF53098">
    <property type="entry name" value="Ribonuclease H-like"/>
    <property type="match status" value="1"/>
</dbReference>
<protein>
    <recommendedName>
        <fullName evidence="1">RNase H type-1 domain-containing protein</fullName>
    </recommendedName>
</protein>
<evidence type="ECO:0000259" key="1">
    <source>
        <dbReference type="PROSITE" id="PS50879"/>
    </source>
</evidence>
<dbReference type="CDD" id="cd09276">
    <property type="entry name" value="Rnase_HI_RT_non_LTR"/>
    <property type="match status" value="1"/>
</dbReference>
<dbReference type="Gene3D" id="3.30.420.10">
    <property type="entry name" value="Ribonuclease H-like superfamily/Ribonuclease H"/>
    <property type="match status" value="1"/>
</dbReference>
<dbReference type="Proteomes" id="UP000499080">
    <property type="component" value="Unassembled WGS sequence"/>
</dbReference>
<dbReference type="AlphaFoldDB" id="A0A4Y2CL25"/>
<dbReference type="InterPro" id="IPR052560">
    <property type="entry name" value="RdDP_mobile_element"/>
</dbReference>
<name>A0A4Y2CL25_ARAVE</name>
<dbReference type="InterPro" id="IPR002156">
    <property type="entry name" value="RNaseH_domain"/>
</dbReference>
<sequence length="789" mass="92100">MENCEMDDVDFFVHKFQDAIVNSCWKNRRRRITIGKNAIWWNPFLVMERSRIRALRRRFQATSEPDERIRRKIYFKRELTTYKITCIEAKMATFRDRLDKIVVVNTFDSFYRLIDDRFSTSRDLVQMSDDNGQEIDTHSKIREYILKFHFPTIDDDEILSVQSDKISEFDLITEEEIISIFEDCKNDKSPGPDGLTMDIIKEIFFDDKSLFINLLNLCLYKGIFPKVWKRANVALIPKSGKDLRLPNNYRPICLLPVWDRLLRDLNTDDKTKVIMFADDILILTADSAVYRFSESTKIPLNKVSLWAENHRLKINPLKSVYTVFTRKLTRRPQILFQQSNIKFFYEIKYLGIVIDNKLSWIRHLNYLKEKSLKLQNKLIRFCRATWGIKPEVVKEIYLRVTERILMYGSEIWYRNTAIINRKIPSLQRNALRNMTKTYKTVSTLSIQVLTGIPPLDLSIKFHQEKFMLIKLKTDILINNELLIANNVNVPPPRVPPWRGHRIFWNIEQSNVNMNNESNFNYYTDGSKIDGRTGCGIAIFRGGEEIKTLSIRLNNDSSVFMAEAYAIKIALLEDQSLNDSTIPVHIFTDSMSVLKSLEAVNDRFQIITDIKTISKNLNCSFHWVEAHVGTHGNERADILAKEATYKDNVDVFLGTPRSLINLKIRNQILNSWQFRWVNSRQSRFTFGLFPDVDLKRCFGDFFINQILTGHGCFPAHEGRFFGKNSNCMCHTDEGTVSHYIYGCPLYEDIRRSYFPANFATLGILDLVQSGHSRKGLIEIVKCVLQVSLES</sequence>
<dbReference type="Pfam" id="PF00075">
    <property type="entry name" value="RNase_H"/>
    <property type="match status" value="1"/>
</dbReference>